<keyword evidence="11" id="KW-1185">Reference proteome</keyword>
<sequence length="883" mass="96457">MVEGAEYGLHSRDGALVSAHGRIPDGLTIDIHKPIQERIALEAALSTLGLSRESLRGSDKLPKGELILTSLSDQMVASNFRLAYIFTINLNRVYVDALTGKTIGNYSVVNFDNFGKSDFTSVVSPTSQRASKSTPVNAVFLPGTFVHLNSRYPSGQRQQTFETESNGQAGFRLTMSTPVPNVIGSLDTRIDQNGNGVIFGVTGRPADLRWGDDDLVVNTSNTWGTNSQDATVAHWATWRAYEYFRPFGINGLNGNGFVARVLVNTNLPNNAFYVRYPFDNLPYLYFGRSILSNTTRSMASLDIVGHEYGHGVSQLLVGGNGLNGDGSLFAEARALNEGFSDIFGTALERHLMPNEWNWTIGEDTGQNNQIRNLANPAASGTPQASTYQGNNWDSDPNTSGHRNSTVLSHWFYLMNNWGAGSVGFDDAMKIVIHALDFYMIESSNFLDARNATLAAAQDLFGNCSPQERTVVETWQHVGRGFPFNYQCNRLCDYQPTFTGPATATPGQIVTLQAQCSPNQFEACNDVRYSFNQQPFGSTNTTQIQIPTGSGNVTYTVRMDKPAWNCYVKSATHTILITGSDPCAITTPRRVGSWNGLEVQIRAFPNGKRALVTAIVGSPTDKYYPRGDNFWDSFTKDPGVSNLQACLNAGQTGWWGLGFPGGLIPPSGYVQGTEQDGAIFFQQGGSNPCNFSVQRVGTWNGLDVEIRQYPGQKWALATKIVGSPTDKHYPRGDNFWDNFTKDAGADTWRGCLNAGQTGWWGLGFPSGITPQPGYTQGTEADGAIFFQTGGARIARELTADDVALVRVRPNPVQDEVTINFSLSKAQTVTLRIVDLQGRTLQQHTHAGIGGTNEKTLNVSSLPAGLYGLEVLLDQQRVVHKLLKQ</sequence>
<feature type="domain" description="Secretion system C-terminal sorting" evidence="9">
    <location>
        <begin position="808"/>
        <end position="880"/>
    </location>
</feature>
<dbReference type="InterPro" id="IPR013856">
    <property type="entry name" value="Peptidase_M4_domain"/>
</dbReference>
<accession>A0A7J5U5L8</accession>
<name>A0A7J5U5L8_9BACT</name>
<evidence type="ECO:0000256" key="6">
    <source>
        <dbReference type="SAM" id="MobiDB-lite"/>
    </source>
</evidence>
<feature type="domain" description="Peptidase M4" evidence="7">
    <location>
        <begin position="214"/>
        <end position="313"/>
    </location>
</feature>
<dbReference type="InterPro" id="IPR001570">
    <property type="entry name" value="Peptidase_M4_C_domain"/>
</dbReference>
<evidence type="ECO:0000256" key="2">
    <source>
        <dbReference type="ARBA" id="ARBA00022723"/>
    </source>
</evidence>
<gene>
    <name evidence="10" type="ORF">F5984_03765</name>
</gene>
<dbReference type="GO" id="GO:0006508">
    <property type="term" value="P:proteolysis"/>
    <property type="evidence" value="ECO:0007669"/>
    <property type="project" value="UniProtKB-KW"/>
</dbReference>
<dbReference type="GO" id="GO:0004222">
    <property type="term" value="F:metalloendopeptidase activity"/>
    <property type="evidence" value="ECO:0007669"/>
    <property type="project" value="InterPro"/>
</dbReference>
<dbReference type="EMBL" id="WELI01000001">
    <property type="protein sequence ID" value="KAB7733065.1"/>
    <property type="molecule type" value="Genomic_DNA"/>
</dbReference>
<evidence type="ECO:0000256" key="4">
    <source>
        <dbReference type="ARBA" id="ARBA00022833"/>
    </source>
</evidence>
<evidence type="ECO:0000256" key="1">
    <source>
        <dbReference type="ARBA" id="ARBA00022670"/>
    </source>
</evidence>
<organism evidence="10 11">
    <name type="scientific">Rudanella paleaurantiibacter</name>
    <dbReference type="NCBI Taxonomy" id="2614655"/>
    <lineage>
        <taxon>Bacteria</taxon>
        <taxon>Pseudomonadati</taxon>
        <taxon>Bacteroidota</taxon>
        <taxon>Cytophagia</taxon>
        <taxon>Cytophagales</taxon>
        <taxon>Cytophagaceae</taxon>
        <taxon>Rudanella</taxon>
    </lineage>
</organism>
<dbReference type="InterPro" id="IPR027268">
    <property type="entry name" value="Peptidase_M4/M1_CTD_sf"/>
</dbReference>
<feature type="region of interest" description="Disordered" evidence="6">
    <location>
        <begin position="376"/>
        <end position="399"/>
    </location>
</feature>
<dbReference type="Pfam" id="PF01447">
    <property type="entry name" value="Peptidase_M4"/>
    <property type="match status" value="1"/>
</dbReference>
<keyword evidence="2" id="KW-0479">Metal-binding</keyword>
<dbReference type="Gene3D" id="1.10.390.10">
    <property type="entry name" value="Neutral Protease Domain 2"/>
    <property type="match status" value="1"/>
</dbReference>
<dbReference type="GO" id="GO:0046872">
    <property type="term" value="F:metal ion binding"/>
    <property type="evidence" value="ECO:0007669"/>
    <property type="project" value="UniProtKB-KW"/>
</dbReference>
<protein>
    <submittedName>
        <fullName evidence="10">T9SS type A sorting domain-containing protein</fullName>
    </submittedName>
</protein>
<evidence type="ECO:0000259" key="7">
    <source>
        <dbReference type="Pfam" id="PF01447"/>
    </source>
</evidence>
<feature type="domain" description="Peptidase M4 C-terminal" evidence="8">
    <location>
        <begin position="331"/>
        <end position="478"/>
    </location>
</feature>
<evidence type="ECO:0000313" key="11">
    <source>
        <dbReference type="Proteomes" id="UP000488299"/>
    </source>
</evidence>
<dbReference type="PANTHER" id="PTHR33794">
    <property type="entry name" value="BACILLOLYSIN"/>
    <property type="match status" value="1"/>
</dbReference>
<evidence type="ECO:0000256" key="3">
    <source>
        <dbReference type="ARBA" id="ARBA00022801"/>
    </source>
</evidence>
<keyword evidence="5" id="KW-0482">Metalloprotease</keyword>
<comment type="caution">
    <text evidence="10">The sequence shown here is derived from an EMBL/GenBank/DDBJ whole genome shotgun (WGS) entry which is preliminary data.</text>
</comment>
<dbReference type="Gene3D" id="3.10.170.10">
    <property type="match status" value="1"/>
</dbReference>
<evidence type="ECO:0000256" key="5">
    <source>
        <dbReference type="ARBA" id="ARBA00023049"/>
    </source>
</evidence>
<dbReference type="NCBIfam" id="TIGR04183">
    <property type="entry name" value="Por_Secre_tail"/>
    <property type="match status" value="1"/>
</dbReference>
<evidence type="ECO:0000313" key="10">
    <source>
        <dbReference type="EMBL" id="KAB7733065.1"/>
    </source>
</evidence>
<dbReference type="InterPro" id="IPR026444">
    <property type="entry name" value="Secre_tail"/>
</dbReference>
<keyword evidence="1" id="KW-0645">Protease</keyword>
<evidence type="ECO:0000259" key="8">
    <source>
        <dbReference type="Pfam" id="PF02868"/>
    </source>
</evidence>
<dbReference type="AlphaFoldDB" id="A0A7J5U5L8"/>
<dbReference type="InterPro" id="IPR050728">
    <property type="entry name" value="Zinc_Metalloprotease_M4"/>
</dbReference>
<proteinExistence type="predicted"/>
<keyword evidence="3" id="KW-0378">Hydrolase</keyword>
<dbReference type="PANTHER" id="PTHR33794:SF1">
    <property type="entry name" value="BACILLOLYSIN"/>
    <property type="match status" value="1"/>
</dbReference>
<reference evidence="10 11" key="1">
    <citation type="submission" date="2019-10" db="EMBL/GenBank/DDBJ databases">
        <title>Rudanella paleaurantiibacter sp. nov., isolated from sludge.</title>
        <authorList>
            <person name="Xu S.Q."/>
        </authorList>
    </citation>
    <scope>NUCLEOTIDE SEQUENCE [LARGE SCALE GENOMIC DNA]</scope>
    <source>
        <strain evidence="10 11">HX-22-17</strain>
    </source>
</reference>
<dbReference type="SUPFAM" id="SSF55486">
    <property type="entry name" value="Metalloproteases ('zincins'), catalytic domain"/>
    <property type="match status" value="1"/>
</dbReference>
<dbReference type="Pfam" id="PF02868">
    <property type="entry name" value="Peptidase_M4_C"/>
    <property type="match status" value="1"/>
</dbReference>
<dbReference type="Proteomes" id="UP000488299">
    <property type="component" value="Unassembled WGS sequence"/>
</dbReference>
<evidence type="ECO:0000259" key="9">
    <source>
        <dbReference type="Pfam" id="PF18962"/>
    </source>
</evidence>
<keyword evidence="4" id="KW-0862">Zinc</keyword>
<dbReference type="Pfam" id="PF18962">
    <property type="entry name" value="Por_Secre_tail"/>
    <property type="match status" value="1"/>
</dbReference>